<evidence type="ECO:0000256" key="1">
    <source>
        <dbReference type="ARBA" id="ARBA00004141"/>
    </source>
</evidence>
<dbReference type="RefSeq" id="WP_065239384.1">
    <property type="nucleotide sequence ID" value="NZ_JTJM01000028.1"/>
</dbReference>
<organism evidence="7 8">
    <name type="scientific">Gallibacterium genomosp. 3</name>
    <dbReference type="NCBI Taxonomy" id="505345"/>
    <lineage>
        <taxon>Bacteria</taxon>
        <taxon>Pseudomonadati</taxon>
        <taxon>Pseudomonadota</taxon>
        <taxon>Gammaproteobacteria</taxon>
        <taxon>Pasteurellales</taxon>
        <taxon>Pasteurellaceae</taxon>
        <taxon>Gallibacterium</taxon>
    </lineage>
</organism>
<evidence type="ECO:0000256" key="4">
    <source>
        <dbReference type="ARBA" id="ARBA00022989"/>
    </source>
</evidence>
<reference evidence="7 8" key="1">
    <citation type="submission" date="2014-11" db="EMBL/GenBank/DDBJ databases">
        <title>Pan-genome of Gallibacterium spp.</title>
        <authorList>
            <person name="Kudirkiene E."/>
            <person name="Bojesen A.M."/>
        </authorList>
    </citation>
    <scope>NUCLEOTIDE SEQUENCE [LARGE SCALE GENOMIC DNA]</scope>
    <source>
        <strain evidence="7 8">F151</strain>
    </source>
</reference>
<comment type="similarity">
    <text evidence="2">Belongs to the oxidase-dependent Fe transporter (OFeT) (TC 9.A.10.1) family.</text>
</comment>
<feature type="transmembrane region" description="Helical" evidence="6">
    <location>
        <begin position="323"/>
        <end position="344"/>
    </location>
</feature>
<feature type="transmembrane region" description="Helical" evidence="6">
    <location>
        <begin position="469"/>
        <end position="489"/>
    </location>
</feature>
<evidence type="ECO:0000256" key="2">
    <source>
        <dbReference type="ARBA" id="ARBA00008333"/>
    </source>
</evidence>
<keyword evidence="5 6" id="KW-0472">Membrane</keyword>
<dbReference type="Pfam" id="PF03239">
    <property type="entry name" value="FTR1"/>
    <property type="match status" value="1"/>
</dbReference>
<gene>
    <name evidence="7" type="ORF">QV01_06445</name>
</gene>
<comment type="caution">
    <text evidence="7">The sequence shown here is derived from an EMBL/GenBank/DDBJ whole genome shotgun (WGS) entry which is preliminary data.</text>
</comment>
<dbReference type="InterPro" id="IPR004923">
    <property type="entry name" value="FTR1/Fip1/EfeU"/>
</dbReference>
<dbReference type="PANTHER" id="PTHR31632">
    <property type="entry name" value="IRON TRANSPORTER FTH1"/>
    <property type="match status" value="1"/>
</dbReference>
<evidence type="ECO:0000256" key="3">
    <source>
        <dbReference type="ARBA" id="ARBA00022692"/>
    </source>
</evidence>
<evidence type="ECO:0000256" key="6">
    <source>
        <dbReference type="SAM" id="Phobius"/>
    </source>
</evidence>
<dbReference type="PANTHER" id="PTHR31632:SF2">
    <property type="entry name" value="PLASMA MEMBRANE IRON PERMEASE"/>
    <property type="match status" value="1"/>
</dbReference>
<keyword evidence="8" id="KW-1185">Reference proteome</keyword>
<name>A0A1A7NQ93_9PAST</name>
<accession>A0A1A7NQ93</accession>
<dbReference type="Proteomes" id="UP000243558">
    <property type="component" value="Unassembled WGS sequence"/>
</dbReference>
<dbReference type="GO" id="GO:0015093">
    <property type="term" value="F:ferrous iron transmembrane transporter activity"/>
    <property type="evidence" value="ECO:0007669"/>
    <property type="project" value="TreeGrafter"/>
</dbReference>
<evidence type="ECO:0000256" key="5">
    <source>
        <dbReference type="ARBA" id="ARBA00023136"/>
    </source>
</evidence>
<feature type="transmembrane region" description="Helical" evidence="6">
    <location>
        <begin position="390"/>
        <end position="410"/>
    </location>
</feature>
<keyword evidence="4 6" id="KW-1133">Transmembrane helix</keyword>
<proteinExistence type="inferred from homology"/>
<feature type="transmembrane region" description="Helical" evidence="6">
    <location>
        <begin position="543"/>
        <end position="565"/>
    </location>
</feature>
<feature type="transmembrane region" description="Helical" evidence="6">
    <location>
        <begin position="501"/>
        <end position="523"/>
    </location>
</feature>
<protein>
    <submittedName>
        <fullName evidence="7">Iron permease</fullName>
    </submittedName>
</protein>
<keyword evidence="3 6" id="KW-0812">Transmembrane</keyword>
<feature type="transmembrane region" description="Helical" evidence="6">
    <location>
        <begin position="356"/>
        <end position="378"/>
    </location>
</feature>
<evidence type="ECO:0000313" key="8">
    <source>
        <dbReference type="Proteomes" id="UP000243558"/>
    </source>
</evidence>
<evidence type="ECO:0000313" key="7">
    <source>
        <dbReference type="EMBL" id="OBW91803.1"/>
    </source>
</evidence>
<dbReference type="GO" id="GO:0033573">
    <property type="term" value="C:high-affinity iron permease complex"/>
    <property type="evidence" value="ECO:0007669"/>
    <property type="project" value="InterPro"/>
</dbReference>
<dbReference type="AlphaFoldDB" id="A0A1A7NQ93"/>
<comment type="subcellular location">
    <subcellularLocation>
        <location evidence="1">Membrane</location>
        <topology evidence="1">Multi-pass membrane protein</topology>
    </subcellularLocation>
</comment>
<dbReference type="EMBL" id="JTJM01000028">
    <property type="protein sequence ID" value="OBW91803.1"/>
    <property type="molecule type" value="Genomic_DNA"/>
</dbReference>
<dbReference type="PATRIC" id="fig|505345.7.peg.1271"/>
<sequence>MEFRGFSAYKFLLHGFICLLLLCLATVTMAETKFNLSPLFIQLSDAMSAVKENNPEQAKKEIEEIQQQFIAIPEHTSPAGKIVLEQLTKALDTADLSELNALSSALLAFDKEQHPVDIEQQKKLFKKRIVPAFDHWQKVVAENKGQPDSHVLQQQYRLFNGIWVKNERLVRDVDMNYYGKIETALALLRVSIETEPLDYQRVEQNTQKIAIQFTDFLSGKKTENVVGNYQLSDGVALLKEGLQAFQQQDNATAQEKLTTFIEIWPTIEGDVSTRDGSLYTRVESEIPVILAKGQEPKYQANLQQLIDQLALINPAASYTAIDAMLILLREGLEALLVVMALVSALRVANRPQGYKWVNGGVIAGILLSIVAAFALQRLFPTASSGTNREIIEGGVGIVAVLMILTIGAWLHSKSSLKAWQAYIKKHMGKALTTGSFVSLFGLSFLSVFREGAETILFYVGILPNISTESFALGVGIAIVILAILAVIILKSSVKLPVPTMFKILTWVLYVLGFKILGVSVHALQLTKILPTTIVDLLPNIEWLGFYATVETVVAQVIYVGLILLLQKWLQHHEPATA</sequence>
<feature type="transmembrane region" description="Helical" evidence="6">
    <location>
        <begin position="430"/>
        <end position="449"/>
    </location>
</feature>